<dbReference type="Gramene" id="Solyc09g075650.3.1">
    <property type="protein sequence ID" value="Solyc09g075650.3.1"/>
    <property type="gene ID" value="Solyc09g075650.3"/>
</dbReference>
<organism evidence="2">
    <name type="scientific">Solanum lycopersicum</name>
    <name type="common">Tomato</name>
    <name type="synonym">Lycopersicon esculentum</name>
    <dbReference type="NCBI Taxonomy" id="4081"/>
    <lineage>
        <taxon>Eukaryota</taxon>
        <taxon>Viridiplantae</taxon>
        <taxon>Streptophyta</taxon>
        <taxon>Embryophyta</taxon>
        <taxon>Tracheophyta</taxon>
        <taxon>Spermatophyta</taxon>
        <taxon>Magnoliopsida</taxon>
        <taxon>eudicotyledons</taxon>
        <taxon>Gunneridae</taxon>
        <taxon>Pentapetalae</taxon>
        <taxon>asterids</taxon>
        <taxon>lamiids</taxon>
        <taxon>Solanales</taxon>
        <taxon>Solanaceae</taxon>
        <taxon>Solanoideae</taxon>
        <taxon>Solaneae</taxon>
        <taxon>Solanum</taxon>
        <taxon>Solanum subgen. Lycopersicon</taxon>
    </lineage>
</organism>
<sequence length="168" mass="19839">MLQVSHFFFLKKNKLFVIVYLESLLQYLPFHIPKCILEFFYILLASLHFALLYNIYSLRLHMEEFRPSFRCSDDRRLEIISGKGFNINQVNRARSPDLAGVTSKGTWPSQVAAAPSWNKPWGFNDPEMKRRKRIAKYKVYTIEGKVKTSIRNGLRWFKNKCSEIIHGY</sequence>
<dbReference type="Proteomes" id="UP000004994">
    <property type="component" value="Chromosome 9"/>
</dbReference>
<dbReference type="FunCoup" id="A0A3Q7J1Q8">
    <property type="interactions" value="5"/>
</dbReference>
<reference evidence="2" key="2">
    <citation type="submission" date="2019-01" db="UniProtKB">
        <authorList>
            <consortium name="EnsemblPlants"/>
        </authorList>
    </citation>
    <scope>IDENTIFICATION</scope>
    <source>
        <strain evidence="2">cv. Heinz 1706</strain>
    </source>
</reference>
<feature type="transmembrane region" description="Helical" evidence="1">
    <location>
        <begin position="39"/>
        <end position="56"/>
    </location>
</feature>
<evidence type="ECO:0008006" key="4">
    <source>
        <dbReference type="Google" id="ProtNLM"/>
    </source>
</evidence>
<dbReference type="PANTHER" id="PTHR33193:SF13">
    <property type="entry name" value="EXPRESSED PROTEIN"/>
    <property type="match status" value="1"/>
</dbReference>
<dbReference type="EnsemblPlants" id="Solyc09g075650.3.1">
    <property type="protein sequence ID" value="Solyc09g075650.3.1"/>
    <property type="gene ID" value="Solyc09g075650.3"/>
</dbReference>
<keyword evidence="3" id="KW-1185">Reference proteome</keyword>
<dbReference type="InParanoid" id="A0A3Q7J1Q8"/>
<dbReference type="Pfam" id="PF12023">
    <property type="entry name" value="DUF3511"/>
    <property type="match status" value="1"/>
</dbReference>
<keyword evidence="1" id="KW-0472">Membrane</keyword>
<dbReference type="PaxDb" id="4081-Solyc09g075650.2.1"/>
<dbReference type="AlphaFoldDB" id="A0A3Q7J1Q8"/>
<dbReference type="STRING" id="4081.A0A3Q7J1Q8"/>
<evidence type="ECO:0000313" key="3">
    <source>
        <dbReference type="Proteomes" id="UP000004994"/>
    </source>
</evidence>
<keyword evidence="1" id="KW-0812">Transmembrane</keyword>
<dbReference type="PANTHER" id="PTHR33193">
    <property type="entry name" value="DOMAIN PROTEIN, PUTATIVE (DUF3511)-RELATED"/>
    <property type="match status" value="1"/>
</dbReference>
<keyword evidence="1" id="KW-1133">Transmembrane helix</keyword>
<dbReference type="OMA" id="NKPWGFN"/>
<reference evidence="2" key="1">
    <citation type="journal article" date="2012" name="Nature">
        <title>The tomato genome sequence provides insights into fleshy fruit evolution.</title>
        <authorList>
            <consortium name="Tomato Genome Consortium"/>
        </authorList>
    </citation>
    <scope>NUCLEOTIDE SEQUENCE [LARGE SCALE GENOMIC DNA]</scope>
    <source>
        <strain evidence="2">cv. Heinz 1706</strain>
    </source>
</reference>
<dbReference type="InterPro" id="IPR021899">
    <property type="entry name" value="DUF3511"/>
</dbReference>
<evidence type="ECO:0000313" key="2">
    <source>
        <dbReference type="EnsemblPlants" id="Solyc09g075650.3.1"/>
    </source>
</evidence>
<name>A0A3Q7J1Q8_SOLLC</name>
<proteinExistence type="predicted"/>
<protein>
    <recommendedName>
        <fullName evidence="4">DUF3511 domain-containing protein</fullName>
    </recommendedName>
</protein>
<accession>A0A3Q7J1Q8</accession>
<evidence type="ECO:0000256" key="1">
    <source>
        <dbReference type="SAM" id="Phobius"/>
    </source>
</evidence>